<keyword evidence="2" id="KW-1185">Reference proteome</keyword>
<accession>A0ABQ8BHH6</accession>
<reference evidence="1 2" key="1">
    <citation type="submission" date="2021-05" db="EMBL/GenBank/DDBJ databases">
        <title>Genome Assembly of Synthetic Allotetraploid Brassica napus Reveals Homoeologous Exchanges between Subgenomes.</title>
        <authorList>
            <person name="Davis J.T."/>
        </authorList>
    </citation>
    <scope>NUCLEOTIDE SEQUENCE [LARGE SCALE GENOMIC DNA]</scope>
    <source>
        <strain evidence="2">cv. Da-Ae</strain>
        <tissue evidence="1">Seedling</tissue>
    </source>
</reference>
<evidence type="ECO:0000313" key="2">
    <source>
        <dbReference type="Proteomes" id="UP000824890"/>
    </source>
</evidence>
<protein>
    <submittedName>
        <fullName evidence="1">Uncharacterized protein</fullName>
    </submittedName>
</protein>
<sequence length="77" mass="8415">MDKGVSFSPLLPCRIFCSSRSISFPDLVSLISFFITTKPYHHQTLSSSPPNLVVVTTTARVVTTVASSIEAKMKKIV</sequence>
<proteinExistence type="predicted"/>
<gene>
    <name evidence="1" type="ORF">HID58_043276</name>
</gene>
<dbReference type="Proteomes" id="UP000824890">
    <property type="component" value="Unassembled WGS sequence"/>
</dbReference>
<dbReference type="EMBL" id="JAGKQM010000011">
    <property type="protein sequence ID" value="KAH0903773.1"/>
    <property type="molecule type" value="Genomic_DNA"/>
</dbReference>
<evidence type="ECO:0000313" key="1">
    <source>
        <dbReference type="EMBL" id="KAH0903773.1"/>
    </source>
</evidence>
<name>A0ABQ8BHH6_BRANA</name>
<comment type="caution">
    <text evidence="1">The sequence shown here is derived from an EMBL/GenBank/DDBJ whole genome shotgun (WGS) entry which is preliminary data.</text>
</comment>
<organism evidence="1 2">
    <name type="scientific">Brassica napus</name>
    <name type="common">Rape</name>
    <dbReference type="NCBI Taxonomy" id="3708"/>
    <lineage>
        <taxon>Eukaryota</taxon>
        <taxon>Viridiplantae</taxon>
        <taxon>Streptophyta</taxon>
        <taxon>Embryophyta</taxon>
        <taxon>Tracheophyta</taxon>
        <taxon>Spermatophyta</taxon>
        <taxon>Magnoliopsida</taxon>
        <taxon>eudicotyledons</taxon>
        <taxon>Gunneridae</taxon>
        <taxon>Pentapetalae</taxon>
        <taxon>rosids</taxon>
        <taxon>malvids</taxon>
        <taxon>Brassicales</taxon>
        <taxon>Brassicaceae</taxon>
        <taxon>Brassiceae</taxon>
        <taxon>Brassica</taxon>
    </lineage>
</organism>